<dbReference type="SMART" id="SM00278">
    <property type="entry name" value="HhH1"/>
    <property type="match status" value="4"/>
</dbReference>
<keyword evidence="11 14" id="KW-0234">DNA repair</keyword>
<evidence type="ECO:0000256" key="13">
    <source>
        <dbReference type="ARBA" id="ARBA00060881"/>
    </source>
</evidence>
<reference evidence="18" key="1">
    <citation type="submission" date="2018-12" db="EMBL/GenBank/DDBJ databases">
        <title>Complete genome sequence of an uncultured bacterium of the candidate phylum Bipolaricaulota.</title>
        <authorList>
            <person name="Kadnikov V.V."/>
            <person name="Mardanov A.V."/>
            <person name="Beletsky A.V."/>
            <person name="Frank Y.A."/>
            <person name="Karnachuk O.V."/>
            <person name="Ravin N.V."/>
        </authorList>
    </citation>
    <scope>NUCLEOTIDE SEQUENCE [LARGE SCALE GENOMIC DNA]</scope>
</reference>
<dbReference type="SUPFAM" id="SSF50249">
    <property type="entry name" value="Nucleic acid-binding proteins"/>
    <property type="match status" value="1"/>
</dbReference>
<dbReference type="FunFam" id="1.10.150.20:FF:000007">
    <property type="entry name" value="DNA ligase"/>
    <property type="match status" value="1"/>
</dbReference>
<dbReference type="PANTHER" id="PTHR23389">
    <property type="entry name" value="CHROMOSOME TRANSMISSION FIDELITY FACTOR 18"/>
    <property type="match status" value="1"/>
</dbReference>
<dbReference type="PROSITE" id="PS50172">
    <property type="entry name" value="BRCT"/>
    <property type="match status" value="1"/>
</dbReference>
<comment type="cofactor">
    <cofactor evidence="14">
        <name>Mg(2+)</name>
        <dbReference type="ChEBI" id="CHEBI:18420"/>
    </cofactor>
    <cofactor evidence="14">
        <name>Mn(2+)</name>
        <dbReference type="ChEBI" id="CHEBI:29035"/>
    </cofactor>
</comment>
<name>A0A410FTN4_BIPS1</name>
<dbReference type="InterPro" id="IPR001357">
    <property type="entry name" value="BRCT_dom"/>
</dbReference>
<dbReference type="InterPro" id="IPR004149">
    <property type="entry name" value="Znf_DNAligase_C4"/>
</dbReference>
<evidence type="ECO:0000256" key="3">
    <source>
        <dbReference type="ARBA" id="ARBA00013308"/>
    </source>
</evidence>
<dbReference type="NCBIfam" id="TIGR00575">
    <property type="entry name" value="dnlj"/>
    <property type="match status" value="1"/>
</dbReference>
<dbReference type="Pfam" id="PF01653">
    <property type="entry name" value="DNA_ligase_aden"/>
    <property type="match status" value="1"/>
</dbReference>
<evidence type="ECO:0000256" key="1">
    <source>
        <dbReference type="ARBA" id="ARBA00004067"/>
    </source>
</evidence>
<feature type="binding site" evidence="14">
    <location>
        <position position="429"/>
    </location>
    <ligand>
        <name>Zn(2+)</name>
        <dbReference type="ChEBI" id="CHEBI:29105"/>
    </ligand>
</feature>
<dbReference type="GO" id="GO:0046872">
    <property type="term" value="F:metal ion binding"/>
    <property type="evidence" value="ECO:0007669"/>
    <property type="project" value="UniProtKB-KW"/>
</dbReference>
<dbReference type="Pfam" id="PF22745">
    <property type="entry name" value="Nlig-Ia"/>
    <property type="match status" value="1"/>
</dbReference>
<evidence type="ECO:0000256" key="11">
    <source>
        <dbReference type="ARBA" id="ARBA00023204"/>
    </source>
</evidence>
<evidence type="ECO:0000256" key="15">
    <source>
        <dbReference type="RuleBase" id="RU000618"/>
    </source>
</evidence>
<dbReference type="InterPro" id="IPR001679">
    <property type="entry name" value="DNA_ligase"/>
</dbReference>
<keyword evidence="10 14" id="KW-0520">NAD</keyword>
<dbReference type="Pfam" id="PF03120">
    <property type="entry name" value="OB_DNA_ligase"/>
    <property type="match status" value="1"/>
</dbReference>
<dbReference type="CDD" id="cd00114">
    <property type="entry name" value="LIGANc"/>
    <property type="match status" value="1"/>
</dbReference>
<protein>
    <recommendedName>
        <fullName evidence="3 14">DNA ligase</fullName>
        <ecNumber evidence="2 14">6.5.1.2</ecNumber>
    </recommendedName>
    <alternativeName>
        <fullName evidence="14">Polydeoxyribonucleotide synthase [NAD(+)]</fullName>
    </alternativeName>
</protein>
<feature type="binding site" evidence="14">
    <location>
        <position position="414"/>
    </location>
    <ligand>
        <name>Zn(2+)</name>
        <dbReference type="ChEBI" id="CHEBI:29105"/>
    </ligand>
</feature>
<feature type="binding site" evidence="14">
    <location>
        <position position="317"/>
    </location>
    <ligand>
        <name>NAD(+)</name>
        <dbReference type="ChEBI" id="CHEBI:57540"/>
    </ligand>
</feature>
<evidence type="ECO:0000256" key="8">
    <source>
        <dbReference type="ARBA" id="ARBA00022833"/>
    </source>
</evidence>
<dbReference type="InterPro" id="IPR013840">
    <property type="entry name" value="DNAligase_N"/>
</dbReference>
<keyword evidence="4 14" id="KW-0436">Ligase</keyword>
<dbReference type="Gene3D" id="3.30.470.30">
    <property type="entry name" value="DNA ligase/mRNA capping enzyme"/>
    <property type="match status" value="1"/>
</dbReference>
<dbReference type="InterPro" id="IPR012340">
    <property type="entry name" value="NA-bd_OB-fold"/>
</dbReference>
<dbReference type="KEGG" id="bih:BIP78_0630"/>
<dbReference type="SMART" id="SM00292">
    <property type="entry name" value="BRCT"/>
    <property type="match status" value="1"/>
</dbReference>
<dbReference type="Pfam" id="PF12826">
    <property type="entry name" value="HHH_2"/>
    <property type="match status" value="1"/>
</dbReference>
<sequence>MPVPPDVRARIEALRAEIHRHNYLYHVLDRPQISDAEYDRLFRELVELEARYPELVTPDSPTQRAGAPPADEFRPVPHAIPMLSLQNCFSERELQEWDDRVRRMLGGEPVLYVCEPKLDGLSVELVYEDGVFVVGSTRGDGRVGEDVTANLRTIRQLPLRLFPVGLVVPRLLEVRGEVYMEKAAFERLNEERTRRGEPPFANPRNAAAGSLRQLDPRITAQRPLKLFCYHVGRVEGITIETQDQLLRSLADLGLPVNPRWKLCRELAEVVAYYRTLLAQRDEVPYATDGMVVKVNDFAQRARLGEVARAPRWAIAYKFPAQEATTRVQEIAVQVGRTGTLTPVAHLDPVEISGVTVSRATLHNEDEVRRKDVRVGDWVVVRRAGDVIPEIVRSLPERRTGGEQVFQMPHRCPVCHGPVVRLENEAAHRCENLSCPARIREAILHYASRRAADIQGLGDKLVDRLVATGLVQRISDLYRLRKEDLLTVERMGEKSAQNLLDQIERSKGISLPRLIYALGIPHVGERAAEVLAERFPSLEALAHAPTHDLTAIRGVGPEIAASIAAFFGNEENRRLVDELAEAGIDPRAPVARDGPLSGKVFVFTGALAGLTREEARRIVEDLGGRVGSAVSRGVDYVVVGEDPGTKLTRARELGIPVLSESEFRALIAR</sequence>
<comment type="catalytic activity">
    <reaction evidence="12 14 15">
        <text>NAD(+) + (deoxyribonucleotide)n-3'-hydroxyl + 5'-phospho-(deoxyribonucleotide)m = (deoxyribonucleotide)n+m + AMP + beta-nicotinamide D-nucleotide.</text>
        <dbReference type="EC" id="6.5.1.2"/>
    </reaction>
</comment>
<dbReference type="GO" id="GO:0005829">
    <property type="term" value="C:cytosol"/>
    <property type="evidence" value="ECO:0007669"/>
    <property type="project" value="TreeGrafter"/>
</dbReference>
<dbReference type="InterPro" id="IPR013839">
    <property type="entry name" value="DNAligase_adenylation"/>
</dbReference>
<accession>A0A410FTN4</accession>
<dbReference type="Pfam" id="PF14520">
    <property type="entry name" value="HHH_5"/>
    <property type="match status" value="1"/>
</dbReference>
<evidence type="ECO:0000256" key="4">
    <source>
        <dbReference type="ARBA" id="ARBA00022598"/>
    </source>
</evidence>
<dbReference type="InterPro" id="IPR010994">
    <property type="entry name" value="RuvA_2-like"/>
</dbReference>
<dbReference type="Pfam" id="PF03119">
    <property type="entry name" value="DNA_ligase_ZBD"/>
    <property type="match status" value="1"/>
</dbReference>
<dbReference type="InterPro" id="IPR018239">
    <property type="entry name" value="DNA_ligase_AS"/>
</dbReference>
<dbReference type="SUPFAM" id="SSF47781">
    <property type="entry name" value="RuvA domain 2-like"/>
    <property type="match status" value="1"/>
</dbReference>
<keyword evidence="5 14" id="KW-0235">DNA replication</keyword>
<dbReference type="Gene3D" id="2.40.50.140">
    <property type="entry name" value="Nucleic acid-binding proteins"/>
    <property type="match status" value="1"/>
</dbReference>
<keyword evidence="6 14" id="KW-0479">Metal-binding</keyword>
<dbReference type="PIRSF" id="PIRSF001604">
    <property type="entry name" value="LigA"/>
    <property type="match status" value="1"/>
</dbReference>
<organism evidence="17 18">
    <name type="scientific">Bipolaricaulis sibiricus</name>
    <dbReference type="NCBI Taxonomy" id="2501609"/>
    <lineage>
        <taxon>Bacteria</taxon>
        <taxon>Candidatus Bipolaricaulota</taxon>
        <taxon>Candidatus Bipolaricaulia</taxon>
        <taxon>Candidatus Bipolaricaulales</taxon>
        <taxon>Candidatus Bipolaricaulaceae</taxon>
        <taxon>Candidatus Bipolaricaulis</taxon>
    </lineage>
</organism>
<dbReference type="GO" id="GO:0006281">
    <property type="term" value="P:DNA repair"/>
    <property type="evidence" value="ECO:0007669"/>
    <property type="project" value="UniProtKB-KW"/>
</dbReference>
<dbReference type="Gene3D" id="3.40.50.10190">
    <property type="entry name" value="BRCT domain"/>
    <property type="match status" value="1"/>
</dbReference>
<feature type="binding site" evidence="14">
    <location>
        <position position="411"/>
    </location>
    <ligand>
        <name>Zn(2+)</name>
        <dbReference type="ChEBI" id="CHEBI:29105"/>
    </ligand>
</feature>
<evidence type="ECO:0000256" key="14">
    <source>
        <dbReference type="HAMAP-Rule" id="MF_01588"/>
    </source>
</evidence>
<evidence type="ECO:0000313" key="17">
    <source>
        <dbReference type="EMBL" id="QAA76396.1"/>
    </source>
</evidence>
<dbReference type="FunFam" id="1.10.150.20:FF:000006">
    <property type="entry name" value="DNA ligase"/>
    <property type="match status" value="1"/>
</dbReference>
<dbReference type="InterPro" id="IPR041663">
    <property type="entry name" value="DisA/LigA_HHH"/>
</dbReference>
<dbReference type="EMBL" id="CP034928">
    <property type="protein sequence ID" value="QAA76396.1"/>
    <property type="molecule type" value="Genomic_DNA"/>
</dbReference>
<dbReference type="GO" id="GO:0006260">
    <property type="term" value="P:DNA replication"/>
    <property type="evidence" value="ECO:0007669"/>
    <property type="project" value="UniProtKB-KW"/>
</dbReference>
<feature type="domain" description="BRCT" evidence="16">
    <location>
        <begin position="590"/>
        <end position="668"/>
    </location>
</feature>
<evidence type="ECO:0000256" key="9">
    <source>
        <dbReference type="ARBA" id="ARBA00022842"/>
    </source>
</evidence>
<dbReference type="GO" id="GO:0003911">
    <property type="term" value="F:DNA ligase (NAD+) activity"/>
    <property type="evidence" value="ECO:0007669"/>
    <property type="project" value="UniProtKB-UniRule"/>
</dbReference>
<feature type="active site" description="N6-AMP-lysine intermediate" evidence="14">
    <location>
        <position position="117"/>
    </location>
</feature>
<keyword evidence="9 14" id="KW-0460">Magnesium</keyword>
<dbReference type="HAMAP" id="MF_01588">
    <property type="entry name" value="DNA_ligase_A"/>
    <property type="match status" value="1"/>
</dbReference>
<dbReference type="Gene3D" id="6.20.10.30">
    <property type="match status" value="1"/>
</dbReference>
<dbReference type="AlphaFoldDB" id="A0A410FTN4"/>
<keyword evidence="7 14" id="KW-0227">DNA damage</keyword>
<comment type="function">
    <text evidence="1 14">DNA ligase that catalyzes the formation of phosphodiester linkages between 5'-phosphoryl and 3'-hydroxyl groups in double-stranded DNA using NAD as a coenzyme and as the energy source for the reaction. It is essential for DNA replication and repair of damaged DNA.</text>
</comment>
<feature type="binding site" evidence="14">
    <location>
        <position position="138"/>
    </location>
    <ligand>
        <name>NAD(+)</name>
        <dbReference type="ChEBI" id="CHEBI:57540"/>
    </ligand>
</feature>
<dbReference type="SMART" id="SM00532">
    <property type="entry name" value="LIGANc"/>
    <property type="match status" value="1"/>
</dbReference>
<comment type="similarity">
    <text evidence="13 14">Belongs to the NAD-dependent DNA ligase family. LigA subfamily.</text>
</comment>
<feature type="binding site" evidence="14">
    <location>
        <position position="293"/>
    </location>
    <ligand>
        <name>NAD(+)</name>
        <dbReference type="ChEBI" id="CHEBI:57540"/>
    </ligand>
</feature>
<dbReference type="FunFam" id="3.30.470.30:FF:000001">
    <property type="entry name" value="DNA ligase"/>
    <property type="match status" value="1"/>
</dbReference>
<feature type="binding site" evidence="14">
    <location>
        <position position="115"/>
    </location>
    <ligand>
        <name>NAD(+)</name>
        <dbReference type="ChEBI" id="CHEBI:57540"/>
    </ligand>
</feature>
<gene>
    <name evidence="14" type="primary">ligA</name>
    <name evidence="17" type="ORF">BIP78_0630</name>
</gene>
<dbReference type="Gene3D" id="1.10.150.20">
    <property type="entry name" value="5' to 3' exonuclease, C-terminal subdomain"/>
    <property type="match status" value="2"/>
</dbReference>
<evidence type="ECO:0000256" key="10">
    <source>
        <dbReference type="ARBA" id="ARBA00023027"/>
    </source>
</evidence>
<dbReference type="NCBIfam" id="NF005932">
    <property type="entry name" value="PRK07956.1"/>
    <property type="match status" value="1"/>
</dbReference>
<dbReference type="CDD" id="cd17748">
    <property type="entry name" value="BRCT_DNA_ligase_like"/>
    <property type="match status" value="1"/>
</dbReference>
<feature type="binding site" evidence="14">
    <location>
        <begin position="35"/>
        <end position="39"/>
    </location>
    <ligand>
        <name>NAD(+)</name>
        <dbReference type="ChEBI" id="CHEBI:57540"/>
    </ligand>
</feature>
<evidence type="ECO:0000256" key="2">
    <source>
        <dbReference type="ARBA" id="ARBA00012722"/>
    </source>
</evidence>
<dbReference type="PANTHER" id="PTHR23389:SF9">
    <property type="entry name" value="DNA LIGASE"/>
    <property type="match status" value="1"/>
</dbReference>
<evidence type="ECO:0000256" key="12">
    <source>
        <dbReference type="ARBA" id="ARBA00034005"/>
    </source>
</evidence>
<dbReference type="InterPro" id="IPR036420">
    <property type="entry name" value="BRCT_dom_sf"/>
</dbReference>
<feature type="binding site" evidence="14">
    <location>
        <begin position="84"/>
        <end position="85"/>
    </location>
    <ligand>
        <name>NAD(+)</name>
        <dbReference type="ChEBI" id="CHEBI:57540"/>
    </ligand>
</feature>
<dbReference type="InterPro" id="IPR003583">
    <property type="entry name" value="Hlx-hairpin-Hlx_DNA-bd_motif"/>
</dbReference>
<keyword evidence="14" id="KW-0464">Manganese</keyword>
<dbReference type="GO" id="GO:0003677">
    <property type="term" value="F:DNA binding"/>
    <property type="evidence" value="ECO:0007669"/>
    <property type="project" value="InterPro"/>
</dbReference>
<dbReference type="EC" id="6.5.1.2" evidence="2 14"/>
<dbReference type="SUPFAM" id="SSF52113">
    <property type="entry name" value="BRCT domain"/>
    <property type="match status" value="1"/>
</dbReference>
<dbReference type="FunFam" id="1.10.287.610:FF:000002">
    <property type="entry name" value="DNA ligase"/>
    <property type="match status" value="1"/>
</dbReference>
<dbReference type="PROSITE" id="PS01056">
    <property type="entry name" value="DNA_LIGASE_N2"/>
    <property type="match status" value="1"/>
</dbReference>
<proteinExistence type="inferred from homology"/>
<dbReference type="SUPFAM" id="SSF56091">
    <property type="entry name" value="DNA ligase/mRNA capping enzyme, catalytic domain"/>
    <property type="match status" value="1"/>
</dbReference>
<feature type="binding site" evidence="14">
    <location>
        <position position="434"/>
    </location>
    <ligand>
        <name>Zn(2+)</name>
        <dbReference type="ChEBI" id="CHEBI:29105"/>
    </ligand>
</feature>
<dbReference type="PROSITE" id="PS01055">
    <property type="entry name" value="DNA_LIGASE_N1"/>
    <property type="match status" value="1"/>
</dbReference>
<dbReference type="Gene3D" id="1.10.287.610">
    <property type="entry name" value="Helix hairpin bin"/>
    <property type="match status" value="1"/>
</dbReference>
<evidence type="ECO:0000256" key="6">
    <source>
        <dbReference type="ARBA" id="ARBA00022723"/>
    </source>
</evidence>
<evidence type="ECO:0000256" key="5">
    <source>
        <dbReference type="ARBA" id="ARBA00022705"/>
    </source>
</evidence>
<evidence type="ECO:0000256" key="7">
    <source>
        <dbReference type="ARBA" id="ARBA00022763"/>
    </source>
</evidence>
<dbReference type="Proteomes" id="UP000287233">
    <property type="component" value="Chromosome"/>
</dbReference>
<evidence type="ECO:0000313" key="18">
    <source>
        <dbReference type="Proteomes" id="UP000287233"/>
    </source>
</evidence>
<dbReference type="FunFam" id="2.40.50.140:FF:000012">
    <property type="entry name" value="DNA ligase"/>
    <property type="match status" value="1"/>
</dbReference>
<feature type="binding site" evidence="14">
    <location>
        <position position="177"/>
    </location>
    <ligand>
        <name>NAD(+)</name>
        <dbReference type="ChEBI" id="CHEBI:57540"/>
    </ligand>
</feature>
<dbReference type="Pfam" id="PF00533">
    <property type="entry name" value="BRCT"/>
    <property type="match status" value="1"/>
</dbReference>
<evidence type="ECO:0000259" key="16">
    <source>
        <dbReference type="PROSITE" id="PS50172"/>
    </source>
</evidence>
<dbReference type="InterPro" id="IPR004150">
    <property type="entry name" value="NAD_DNA_ligase_OB"/>
</dbReference>
<dbReference type="InterPro" id="IPR033136">
    <property type="entry name" value="DNA_ligase_CS"/>
</dbReference>
<keyword evidence="8 14" id="KW-0862">Zinc</keyword>